<comment type="caution">
    <text evidence="8">The sequence shown here is derived from an EMBL/GenBank/DDBJ whole genome shotgun (WGS) entry which is preliminary data.</text>
</comment>
<evidence type="ECO:0000256" key="1">
    <source>
        <dbReference type="ARBA" id="ARBA00004141"/>
    </source>
</evidence>
<feature type="compositionally biased region" description="Polar residues" evidence="5">
    <location>
        <begin position="285"/>
        <end position="311"/>
    </location>
</feature>
<organism evidence="8 9">
    <name type="scientific">Paraglomus occultum</name>
    <dbReference type="NCBI Taxonomy" id="144539"/>
    <lineage>
        <taxon>Eukaryota</taxon>
        <taxon>Fungi</taxon>
        <taxon>Fungi incertae sedis</taxon>
        <taxon>Mucoromycota</taxon>
        <taxon>Glomeromycotina</taxon>
        <taxon>Glomeromycetes</taxon>
        <taxon>Paraglomerales</taxon>
        <taxon>Paraglomeraceae</taxon>
        <taxon>Paraglomus</taxon>
    </lineage>
</organism>
<dbReference type="OrthoDB" id="3936150at2759"/>
<dbReference type="Proteomes" id="UP000789572">
    <property type="component" value="Unassembled WGS sequence"/>
</dbReference>
<sequence>MVDIESRIDTVEELDVIQDDPKKWPRRKKFFILGVIAFAGVTAPFSSTMFWPVLPVIQKSYNTTEVAANSTIGVFVLFMGICPLGWAAYSDKRGTRRNVYILSSAIFVIASIVCALSPSIWLLIIMRALQACGSSAVQSVGAGTLSDLYRVEDRGTAYGIVYLGVLVGPLIGPVIGGYVDKFFGWRWNFWLLAILGAILLVLVFITPETFREPNELVKPSRRQKTETEEKSVIDDKENEAEKTTVAYDDIVQDEDGLNETKINKSQIRIDTTISINSPSPVSPSATLFTTSPTSPTDTLFPSSPTSPATLVSSSPTSPISKPSPLNPTTPPQSKEDLNLISFLLLIVSPLLLLRYPNVTFIVVFISAMFAMLYTQATLVAVTFQDSHYALSPSLTGLIFLSSGAGYMSGSVVGGRYTDIMLARERKKNKGEQYAEMRLKSAWLGSIILPISFMAYGWCVDKEVFIVWPLIAMFFGGLGVLLTFTSMATYLIDAFPGFSASVMSVNICLRYLAASLMSIIAAPLKNAIGNGWLFTALAFLNVIGAFLLVIVYSKGREWRENIGKSHEKVVEVNLKSPDLS</sequence>
<keyword evidence="4 6" id="KW-0472">Membrane</keyword>
<feature type="transmembrane region" description="Helical" evidence="6">
    <location>
        <begin position="503"/>
        <end position="523"/>
    </location>
</feature>
<evidence type="ECO:0000256" key="5">
    <source>
        <dbReference type="SAM" id="MobiDB-lite"/>
    </source>
</evidence>
<comment type="subcellular location">
    <subcellularLocation>
        <location evidence="1">Membrane</location>
        <topology evidence="1">Multi-pass membrane protein</topology>
    </subcellularLocation>
</comment>
<evidence type="ECO:0000256" key="6">
    <source>
        <dbReference type="SAM" id="Phobius"/>
    </source>
</evidence>
<evidence type="ECO:0000256" key="4">
    <source>
        <dbReference type="ARBA" id="ARBA00023136"/>
    </source>
</evidence>
<dbReference type="Gene3D" id="1.20.1720.10">
    <property type="entry name" value="Multidrug resistance protein D"/>
    <property type="match status" value="1"/>
</dbReference>
<dbReference type="Gene3D" id="1.20.1250.20">
    <property type="entry name" value="MFS general substrate transporter like domains"/>
    <property type="match status" value="1"/>
</dbReference>
<protein>
    <submittedName>
        <fullName evidence="8">4654_t:CDS:1</fullName>
    </submittedName>
</protein>
<feature type="compositionally biased region" description="Basic and acidic residues" evidence="5">
    <location>
        <begin position="223"/>
        <end position="239"/>
    </location>
</feature>
<feature type="domain" description="Major facilitator superfamily (MFS) profile" evidence="7">
    <location>
        <begin position="32"/>
        <end position="555"/>
    </location>
</feature>
<feature type="transmembrane region" description="Helical" evidence="6">
    <location>
        <begin position="155"/>
        <end position="175"/>
    </location>
</feature>
<keyword evidence="2 6" id="KW-0812">Transmembrane</keyword>
<dbReference type="InterPro" id="IPR011701">
    <property type="entry name" value="MFS"/>
</dbReference>
<evidence type="ECO:0000256" key="2">
    <source>
        <dbReference type="ARBA" id="ARBA00022692"/>
    </source>
</evidence>
<feature type="transmembrane region" description="Helical" evidence="6">
    <location>
        <begin position="529"/>
        <end position="551"/>
    </location>
</feature>
<feature type="transmembrane region" description="Helical" evidence="6">
    <location>
        <begin position="337"/>
        <end position="353"/>
    </location>
</feature>
<dbReference type="GO" id="GO:0005886">
    <property type="term" value="C:plasma membrane"/>
    <property type="evidence" value="ECO:0007669"/>
    <property type="project" value="TreeGrafter"/>
</dbReference>
<feature type="region of interest" description="Disordered" evidence="5">
    <location>
        <begin position="279"/>
        <end position="332"/>
    </location>
</feature>
<name>A0A9N9B269_9GLOM</name>
<feature type="transmembrane region" description="Helical" evidence="6">
    <location>
        <begin position="187"/>
        <end position="206"/>
    </location>
</feature>
<dbReference type="PANTHER" id="PTHR23502">
    <property type="entry name" value="MAJOR FACILITATOR SUPERFAMILY"/>
    <property type="match status" value="1"/>
</dbReference>
<proteinExistence type="predicted"/>
<dbReference type="GO" id="GO:0022857">
    <property type="term" value="F:transmembrane transporter activity"/>
    <property type="evidence" value="ECO:0007669"/>
    <property type="project" value="InterPro"/>
</dbReference>
<feature type="transmembrane region" description="Helical" evidence="6">
    <location>
        <begin position="30"/>
        <end position="54"/>
    </location>
</feature>
<evidence type="ECO:0000313" key="8">
    <source>
        <dbReference type="EMBL" id="CAG8548123.1"/>
    </source>
</evidence>
<accession>A0A9N9B269</accession>
<evidence type="ECO:0000256" key="3">
    <source>
        <dbReference type="ARBA" id="ARBA00022989"/>
    </source>
</evidence>
<dbReference type="AlphaFoldDB" id="A0A9N9B269"/>
<feature type="transmembrane region" description="Helical" evidence="6">
    <location>
        <begin position="360"/>
        <end position="383"/>
    </location>
</feature>
<feature type="region of interest" description="Disordered" evidence="5">
    <location>
        <begin position="215"/>
        <end position="239"/>
    </location>
</feature>
<keyword evidence="9" id="KW-1185">Reference proteome</keyword>
<dbReference type="SUPFAM" id="SSF103473">
    <property type="entry name" value="MFS general substrate transporter"/>
    <property type="match status" value="1"/>
</dbReference>
<feature type="transmembrane region" description="Helical" evidence="6">
    <location>
        <begin position="66"/>
        <end position="87"/>
    </location>
</feature>
<dbReference type="InterPro" id="IPR020846">
    <property type="entry name" value="MFS_dom"/>
</dbReference>
<dbReference type="EMBL" id="CAJVPJ010000676">
    <property type="protein sequence ID" value="CAG8548123.1"/>
    <property type="molecule type" value="Genomic_DNA"/>
</dbReference>
<feature type="transmembrane region" description="Helical" evidence="6">
    <location>
        <begin position="438"/>
        <end position="457"/>
    </location>
</feature>
<evidence type="ECO:0000259" key="7">
    <source>
        <dbReference type="PROSITE" id="PS50850"/>
    </source>
</evidence>
<feature type="transmembrane region" description="Helical" evidence="6">
    <location>
        <begin position="463"/>
        <end position="491"/>
    </location>
</feature>
<feature type="transmembrane region" description="Helical" evidence="6">
    <location>
        <begin position="99"/>
        <end position="124"/>
    </location>
</feature>
<dbReference type="InterPro" id="IPR036259">
    <property type="entry name" value="MFS_trans_sf"/>
</dbReference>
<reference evidence="8" key="1">
    <citation type="submission" date="2021-06" db="EMBL/GenBank/DDBJ databases">
        <authorList>
            <person name="Kallberg Y."/>
            <person name="Tangrot J."/>
            <person name="Rosling A."/>
        </authorList>
    </citation>
    <scope>NUCLEOTIDE SEQUENCE</scope>
    <source>
        <strain evidence="8">IA702</strain>
    </source>
</reference>
<dbReference type="Pfam" id="PF07690">
    <property type="entry name" value="MFS_1"/>
    <property type="match status" value="1"/>
</dbReference>
<gene>
    <name evidence="8" type="ORF">POCULU_LOCUS4880</name>
</gene>
<evidence type="ECO:0000313" key="9">
    <source>
        <dbReference type="Proteomes" id="UP000789572"/>
    </source>
</evidence>
<dbReference type="PROSITE" id="PS50850">
    <property type="entry name" value="MFS"/>
    <property type="match status" value="1"/>
</dbReference>
<dbReference type="PANTHER" id="PTHR23502:SF5">
    <property type="entry name" value="QUINIDINE RESISTANCE PROTEIN 3"/>
    <property type="match status" value="1"/>
</dbReference>
<feature type="transmembrane region" description="Helical" evidence="6">
    <location>
        <begin position="395"/>
        <end position="417"/>
    </location>
</feature>
<keyword evidence="3 6" id="KW-1133">Transmembrane helix</keyword>
<feature type="compositionally biased region" description="Low complexity" evidence="5">
    <location>
        <begin position="312"/>
        <end position="323"/>
    </location>
</feature>